<accession>A0A956SFI8</accession>
<gene>
    <name evidence="2" type="ORF">KDA27_11175</name>
</gene>
<dbReference type="EMBL" id="JAGQHS010000050">
    <property type="protein sequence ID" value="MCA9756353.1"/>
    <property type="molecule type" value="Genomic_DNA"/>
</dbReference>
<name>A0A956SFI8_UNCEI</name>
<evidence type="ECO:0000313" key="2">
    <source>
        <dbReference type="EMBL" id="MCA9756353.1"/>
    </source>
</evidence>
<dbReference type="InterPro" id="IPR011050">
    <property type="entry name" value="Pectin_lyase_fold/virulence"/>
</dbReference>
<comment type="caution">
    <text evidence="2">The sequence shown here is derived from an EMBL/GenBank/DDBJ whole genome shotgun (WGS) entry which is preliminary data.</text>
</comment>
<dbReference type="AlphaFoldDB" id="A0A956SFI8"/>
<dbReference type="Pfam" id="PF13229">
    <property type="entry name" value="Beta_helix"/>
    <property type="match status" value="1"/>
</dbReference>
<feature type="domain" description="Right handed beta helix" evidence="1">
    <location>
        <begin position="279"/>
        <end position="415"/>
    </location>
</feature>
<dbReference type="Proteomes" id="UP000739538">
    <property type="component" value="Unassembled WGS sequence"/>
</dbReference>
<dbReference type="InterPro" id="IPR012334">
    <property type="entry name" value="Pectin_lyas_fold"/>
</dbReference>
<sequence>MTRTGTVTVGAFATLGALVRIRALTAIRELTTIREFTRIRALARIRALVRIREFNTIRALSTVLAIATLLTFLLPRSVSAADPIVSPETIVVRPNGTESGPLPPSELTAPTDAPWAGDLWLPDRPAPEWTWRLQEALTWAARRSDGAKPIRVLLLEGHHWLEPSAYLDPSCGNCEDPSTLVPASVGVVMTGSALRLVGPERGEAVVHTRAGYGLLVEDCTDCEISNVVFTDGVRDTSGSATDAALVVRRSSVRIAENTIRDNIGDPEIIQDKIVGIIGIAGREGAKMRIEGNRILRNSWDGIALYRGAEAEIVDNEIDGVDLALGRTAGGGRGVGIGLTWNAKATVRGNRVARYWKGIGVFVDAQATVEDNVVERIATWGLSLWDAGKGRPSARFLHNVVDSTGACGCSIVRESAELPAPGELRGNVFSRTGQNPKYDDGEPYCYQAAIALHAAPETFRIGDNLLLDNREPGGRPGSGDRDPATVGLTLANLAARLAIYPAAAQSDFFTRHGMSPSGDWNWGREGMNR</sequence>
<reference evidence="2" key="2">
    <citation type="journal article" date="2021" name="Microbiome">
        <title>Successional dynamics and alternative stable states in a saline activated sludge microbial community over 9 years.</title>
        <authorList>
            <person name="Wang Y."/>
            <person name="Ye J."/>
            <person name="Ju F."/>
            <person name="Liu L."/>
            <person name="Boyd J.A."/>
            <person name="Deng Y."/>
            <person name="Parks D.H."/>
            <person name="Jiang X."/>
            <person name="Yin X."/>
            <person name="Woodcroft B.J."/>
            <person name="Tyson G.W."/>
            <person name="Hugenholtz P."/>
            <person name="Polz M.F."/>
            <person name="Zhang T."/>
        </authorList>
    </citation>
    <scope>NUCLEOTIDE SEQUENCE</scope>
    <source>
        <strain evidence="2">HKST-UBA02</strain>
    </source>
</reference>
<protein>
    <submittedName>
        <fullName evidence="2">Right-handed parallel beta-helix repeat-containing protein</fullName>
    </submittedName>
</protein>
<proteinExistence type="predicted"/>
<organism evidence="2 3">
    <name type="scientific">Eiseniibacteriota bacterium</name>
    <dbReference type="NCBI Taxonomy" id="2212470"/>
    <lineage>
        <taxon>Bacteria</taxon>
        <taxon>Candidatus Eiseniibacteriota</taxon>
    </lineage>
</organism>
<evidence type="ECO:0000313" key="3">
    <source>
        <dbReference type="Proteomes" id="UP000739538"/>
    </source>
</evidence>
<dbReference type="Gene3D" id="2.160.20.10">
    <property type="entry name" value="Single-stranded right-handed beta-helix, Pectin lyase-like"/>
    <property type="match status" value="1"/>
</dbReference>
<dbReference type="InterPro" id="IPR039448">
    <property type="entry name" value="Beta_helix"/>
</dbReference>
<dbReference type="SUPFAM" id="SSF51126">
    <property type="entry name" value="Pectin lyase-like"/>
    <property type="match status" value="1"/>
</dbReference>
<reference evidence="2" key="1">
    <citation type="submission" date="2020-04" db="EMBL/GenBank/DDBJ databases">
        <authorList>
            <person name="Zhang T."/>
        </authorList>
    </citation>
    <scope>NUCLEOTIDE SEQUENCE</scope>
    <source>
        <strain evidence="2">HKST-UBA02</strain>
    </source>
</reference>
<evidence type="ECO:0000259" key="1">
    <source>
        <dbReference type="Pfam" id="PF13229"/>
    </source>
</evidence>